<reference evidence="5" key="1">
    <citation type="submission" date="2022-11" db="UniProtKB">
        <authorList>
            <consortium name="WormBaseParasite"/>
        </authorList>
    </citation>
    <scope>IDENTIFICATION</scope>
</reference>
<keyword evidence="2" id="KW-0324">Glycolysis</keyword>
<dbReference type="AlphaFoldDB" id="A0A914NNJ3"/>
<evidence type="ECO:0000256" key="3">
    <source>
        <dbReference type="ARBA" id="ARBA00023235"/>
    </source>
</evidence>
<dbReference type="WBParaSite" id="Minc3s07658g41371">
    <property type="protein sequence ID" value="Minc3s07658g41371"/>
    <property type="gene ID" value="Minc3s07658g41371"/>
</dbReference>
<dbReference type="GO" id="GO:0006094">
    <property type="term" value="P:gluconeogenesis"/>
    <property type="evidence" value="ECO:0007669"/>
    <property type="project" value="UniProtKB-KW"/>
</dbReference>
<dbReference type="PROSITE" id="PS51463">
    <property type="entry name" value="P_GLUCOSE_ISOMERASE_3"/>
    <property type="match status" value="2"/>
</dbReference>
<dbReference type="PANTHER" id="PTHR11469:SF1">
    <property type="entry name" value="GLUCOSE-6-PHOSPHATE ISOMERASE"/>
    <property type="match status" value="1"/>
</dbReference>
<keyword evidence="4" id="KW-1185">Reference proteome</keyword>
<dbReference type="GO" id="GO:0051156">
    <property type="term" value="P:glucose 6-phosphate metabolic process"/>
    <property type="evidence" value="ECO:0007669"/>
    <property type="project" value="TreeGrafter"/>
</dbReference>
<evidence type="ECO:0000313" key="5">
    <source>
        <dbReference type="WBParaSite" id="Minc3s07658g41371"/>
    </source>
</evidence>
<dbReference type="GO" id="GO:0005829">
    <property type="term" value="C:cytosol"/>
    <property type="evidence" value="ECO:0007669"/>
    <property type="project" value="TreeGrafter"/>
</dbReference>
<proteinExistence type="predicted"/>
<evidence type="ECO:0000256" key="2">
    <source>
        <dbReference type="ARBA" id="ARBA00023152"/>
    </source>
</evidence>
<dbReference type="GO" id="GO:0097367">
    <property type="term" value="F:carbohydrate derivative binding"/>
    <property type="evidence" value="ECO:0007669"/>
    <property type="project" value="InterPro"/>
</dbReference>
<dbReference type="CDD" id="cd05016">
    <property type="entry name" value="SIS_PGI_2"/>
    <property type="match status" value="1"/>
</dbReference>
<evidence type="ECO:0000313" key="4">
    <source>
        <dbReference type="Proteomes" id="UP000887563"/>
    </source>
</evidence>
<dbReference type="Proteomes" id="UP000887563">
    <property type="component" value="Unplaced"/>
</dbReference>
<dbReference type="GO" id="GO:0048029">
    <property type="term" value="F:monosaccharide binding"/>
    <property type="evidence" value="ECO:0007669"/>
    <property type="project" value="TreeGrafter"/>
</dbReference>
<dbReference type="InterPro" id="IPR035482">
    <property type="entry name" value="SIS_PGI_2"/>
</dbReference>
<protein>
    <submittedName>
        <fullName evidence="5">Glucose-6-phosphate isomerase</fullName>
    </submittedName>
</protein>
<dbReference type="InterPro" id="IPR046348">
    <property type="entry name" value="SIS_dom_sf"/>
</dbReference>
<evidence type="ECO:0000256" key="1">
    <source>
        <dbReference type="ARBA" id="ARBA00022432"/>
    </source>
</evidence>
<dbReference type="PANTHER" id="PTHR11469">
    <property type="entry name" value="GLUCOSE-6-PHOSPHATE ISOMERASE"/>
    <property type="match status" value="1"/>
</dbReference>
<accession>A0A914NNJ3</accession>
<dbReference type="SUPFAM" id="SSF53697">
    <property type="entry name" value="SIS domain"/>
    <property type="match status" value="1"/>
</dbReference>
<sequence>MFGISEENMFEFWDWVGGRYSLWSVIGLSIAVHIGFENFEQLLDGAFLVDKHFCQTPLESNYMHRFAAYFQQGDMEIKLALELCYKQDQLFGVEPGTNGQHAFYQLIHQGKHLIPCDFIAPIQSLNPISGGLHYTVSLI</sequence>
<dbReference type="GO" id="GO:0006096">
    <property type="term" value="P:glycolytic process"/>
    <property type="evidence" value="ECO:0007669"/>
    <property type="project" value="UniProtKB-KW"/>
</dbReference>
<keyword evidence="1" id="KW-0312">Gluconeogenesis</keyword>
<organism evidence="4 5">
    <name type="scientific">Meloidogyne incognita</name>
    <name type="common">Southern root-knot nematode worm</name>
    <name type="synonym">Oxyuris incognita</name>
    <dbReference type="NCBI Taxonomy" id="6306"/>
    <lineage>
        <taxon>Eukaryota</taxon>
        <taxon>Metazoa</taxon>
        <taxon>Ecdysozoa</taxon>
        <taxon>Nematoda</taxon>
        <taxon>Chromadorea</taxon>
        <taxon>Rhabditida</taxon>
        <taxon>Tylenchina</taxon>
        <taxon>Tylenchomorpha</taxon>
        <taxon>Tylenchoidea</taxon>
        <taxon>Meloidogynidae</taxon>
        <taxon>Meloidogyninae</taxon>
        <taxon>Meloidogyne</taxon>
        <taxon>Meloidogyne incognita group</taxon>
    </lineage>
</organism>
<name>A0A914NNJ3_MELIC</name>
<dbReference type="InterPro" id="IPR001672">
    <property type="entry name" value="G6P_Isomerase"/>
</dbReference>
<dbReference type="GO" id="GO:0004347">
    <property type="term" value="F:glucose-6-phosphate isomerase activity"/>
    <property type="evidence" value="ECO:0007669"/>
    <property type="project" value="InterPro"/>
</dbReference>
<dbReference type="Gene3D" id="3.40.50.10490">
    <property type="entry name" value="Glucose-6-phosphate isomerase like protein, domain 1"/>
    <property type="match status" value="2"/>
</dbReference>
<keyword evidence="3" id="KW-0413">Isomerase</keyword>
<dbReference type="Pfam" id="PF00342">
    <property type="entry name" value="PGI"/>
    <property type="match status" value="1"/>
</dbReference>